<dbReference type="PANTHER" id="PTHR24123">
    <property type="entry name" value="ANKYRIN REPEAT-CONTAINING"/>
    <property type="match status" value="1"/>
</dbReference>
<feature type="region of interest" description="Disordered" evidence="4">
    <location>
        <begin position="1"/>
        <end position="68"/>
    </location>
</feature>
<name>A0AAD1XUP6_EUPCR</name>
<feature type="repeat" description="ANK" evidence="3">
    <location>
        <begin position="119"/>
        <end position="152"/>
    </location>
</feature>
<keyword evidence="1" id="KW-0677">Repeat</keyword>
<feature type="compositionally biased region" description="Basic and acidic residues" evidence="4">
    <location>
        <begin position="24"/>
        <end position="42"/>
    </location>
</feature>
<gene>
    <name evidence="5" type="ORF">ECRASSUSDP1_LOCUS20668</name>
</gene>
<feature type="compositionally biased region" description="Polar residues" evidence="4">
    <location>
        <begin position="1931"/>
        <end position="1944"/>
    </location>
</feature>
<organism evidence="5 6">
    <name type="scientific">Euplotes crassus</name>
    <dbReference type="NCBI Taxonomy" id="5936"/>
    <lineage>
        <taxon>Eukaryota</taxon>
        <taxon>Sar</taxon>
        <taxon>Alveolata</taxon>
        <taxon>Ciliophora</taxon>
        <taxon>Intramacronucleata</taxon>
        <taxon>Spirotrichea</taxon>
        <taxon>Hypotrichia</taxon>
        <taxon>Euplotida</taxon>
        <taxon>Euplotidae</taxon>
        <taxon>Moneuplotes</taxon>
    </lineage>
</organism>
<feature type="compositionally biased region" description="Polar residues" evidence="4">
    <location>
        <begin position="1818"/>
        <end position="1839"/>
    </location>
</feature>
<proteinExistence type="predicted"/>
<dbReference type="Pfam" id="PF12796">
    <property type="entry name" value="Ank_2"/>
    <property type="match status" value="4"/>
</dbReference>
<feature type="repeat" description="ANK" evidence="3">
    <location>
        <begin position="294"/>
        <end position="326"/>
    </location>
</feature>
<feature type="repeat" description="ANK" evidence="3">
    <location>
        <begin position="360"/>
        <end position="384"/>
    </location>
</feature>
<evidence type="ECO:0000256" key="3">
    <source>
        <dbReference type="PROSITE-ProRule" id="PRU00023"/>
    </source>
</evidence>
<protein>
    <submittedName>
        <fullName evidence="5">Uncharacterized protein</fullName>
    </submittedName>
</protein>
<feature type="repeat" description="ANK" evidence="3">
    <location>
        <begin position="153"/>
        <end position="185"/>
    </location>
</feature>
<evidence type="ECO:0000256" key="1">
    <source>
        <dbReference type="ARBA" id="ARBA00022737"/>
    </source>
</evidence>
<dbReference type="Gene3D" id="1.25.10.10">
    <property type="entry name" value="Leucine-rich Repeat Variant"/>
    <property type="match status" value="4"/>
</dbReference>
<dbReference type="InterPro" id="IPR051165">
    <property type="entry name" value="Multifunctional_ANK_Repeat"/>
</dbReference>
<dbReference type="Gene3D" id="1.25.40.20">
    <property type="entry name" value="Ankyrin repeat-containing domain"/>
    <property type="match status" value="3"/>
</dbReference>
<feature type="compositionally biased region" description="Polar residues" evidence="4">
    <location>
        <begin position="1877"/>
        <end position="1886"/>
    </location>
</feature>
<dbReference type="SUPFAM" id="SSF48371">
    <property type="entry name" value="ARM repeat"/>
    <property type="match status" value="1"/>
</dbReference>
<evidence type="ECO:0000313" key="6">
    <source>
        <dbReference type="Proteomes" id="UP001295684"/>
    </source>
</evidence>
<feature type="region of interest" description="Disordered" evidence="4">
    <location>
        <begin position="1926"/>
        <end position="1959"/>
    </location>
</feature>
<dbReference type="Pfam" id="PF21040">
    <property type="entry name" value="CEP104-like_TOG"/>
    <property type="match status" value="4"/>
</dbReference>
<evidence type="ECO:0000256" key="2">
    <source>
        <dbReference type="ARBA" id="ARBA00023043"/>
    </source>
</evidence>
<feature type="region of interest" description="Disordered" evidence="4">
    <location>
        <begin position="1140"/>
        <end position="1169"/>
    </location>
</feature>
<dbReference type="SUPFAM" id="SSF48403">
    <property type="entry name" value="Ankyrin repeat"/>
    <property type="match status" value="1"/>
</dbReference>
<evidence type="ECO:0000313" key="5">
    <source>
        <dbReference type="EMBL" id="CAI2379259.1"/>
    </source>
</evidence>
<comment type="caution">
    <text evidence="5">The sequence shown here is derived from an EMBL/GenBank/DDBJ whole genome shotgun (WGS) entry which is preliminary data.</text>
</comment>
<dbReference type="InterPro" id="IPR011989">
    <property type="entry name" value="ARM-like"/>
</dbReference>
<dbReference type="PANTHER" id="PTHR24123:SF33">
    <property type="entry name" value="PROTEIN HOS4"/>
    <property type="match status" value="1"/>
</dbReference>
<accession>A0AAD1XUP6</accession>
<keyword evidence="2 3" id="KW-0040">ANK repeat</keyword>
<feature type="repeat" description="ANK" evidence="3">
    <location>
        <begin position="420"/>
        <end position="444"/>
    </location>
</feature>
<dbReference type="InterPro" id="IPR002110">
    <property type="entry name" value="Ankyrin_rpt"/>
</dbReference>
<feature type="compositionally biased region" description="Polar residues" evidence="4">
    <location>
        <begin position="1"/>
        <end position="13"/>
    </location>
</feature>
<dbReference type="InterPro" id="IPR036770">
    <property type="entry name" value="Ankyrin_rpt-contain_sf"/>
</dbReference>
<dbReference type="EMBL" id="CAMPGE010021083">
    <property type="protein sequence ID" value="CAI2379259.1"/>
    <property type="molecule type" value="Genomic_DNA"/>
</dbReference>
<sequence>MGGGCSTQKSTAINKAGLKMNLKRNNDSEKELSQQDIDDPKNLKKNQKKLGNLMNKQSNPDDFEESVEDLNELSKPTGIKSEKEYKDIWDAIHVNDTTKLEKLLGGKEWPTSALFDKDGNHTMLHTAAALGHVESLMVIIEHTGAKPDLLNSNLATPLHFACRNNHDMVAKFLINSGVDINIQDEHGQTCLLICCIHGHKKLAQILIESSIAGNTPEPLDMDLKDNRGLTPLNCVTIKGDLNFVKFLIDKGGAKIDEASPKGCNALLYAARGGYPEVVKYLLEKGANSLHQDNSGGTVTHHAVEKGKPEIIETLIEYSVDIDISDNAGRTPLFEAIDNNRVAICRLLVQNGARVNLSDYSGHTPLYCAARDGNDEILKILIDIGKAKVDHYGKCSNPKDLDDDIEYENEDEKLIIQGLDASKTPLHVASLLGYKEIVSYLVKDGNADPDILGDNGFNSLHFSVIGKQPEITQYLITNSQVDFNAKSKEGKTVRELIEEFMPMYLEHYDNLIESLPIQRLSGASEGDVGKVATHYYTPEDDRAITGVQDQEEVNKIYAEAKGDEQKEDKNKKLMDYEEADIHTEEGKEPDTIIERVFGMKCALGLISTSWKLREEALKHIHKNSVVKLESDMEFMDTIKACCTACNIGIQDKVMKVFNAAMTIFSFLVSSSKLEEKGLDVFVRLVTEFEIVLKLLKKSEEGNARISNKAQEGLIDFSFHPMIGEGFISAFLLSRLESHQENNNIKGTKIMLELLYKFITSFGMTKKDSPLAPKKILKIVLLPLFHKDQGIRSTALKILLEIQKKSGLIDANTFKEDCIPSESQANIEHILKKVAEVEVDESEKAKLAFDDDDGEDNHNLDELKDKGRSKDWAQREIALNKIKEEIKNNDSAVTNDSFAAASVELLTSCLEENNISIYLVAVDVVGLFFTQCLQKNYVILTESMDSLAQPISLRTNDTNTRVRKKSIEVILNLWNGSFNNINQKYSSFLQDSETSVSSKLANILMDSKQGEKGIIGRIHVFSQRLQLLSSTTEENEVDASSKPHQVLLGANYTTITEFAIQWCLHKNTKVRQVALRLIVDICKYNLKDPNGASFKQKIINYILGLKPSLRNPLIKKINNVCKSMYINAEELGVDIAMKSNNTRLSRSKSKDRSGDLSALKRSTSVPRSNLPEISAGGVDNSPIIVLPYYEPMKDDIQFKFRNLINIFNEDIIGCFVSQSWSVRQASLEKITEQLPNLDDNTKDAMKCEINKFGLPIEECFAGFCQLILEGIKDPVLKIYLSILDIMQQGLPMFFRRCPKTIFDETSKDGDSAPINLNTIIVEVLKKTSDLKIKLRVASKNMCIYLAHQSTVGPEKMADITLEALERMTDTATKSKKPKSSAKDSKSDDAASSLVNSTMWTSCLLLLIEYQKQAKLARIVNDKYTQKFLNIINCSLQHHTPGVRKEAENLFIELYQTLGPSLEKLLVGQKQAVVDKLIKEAKKQCGDVVRSDSQREEQKKAATNYIASQVKSDYLPEYIVRILGQATVELLKSANPKKRQKGLVEVKKAVSKLTVNLNDKKARELADPITHLMRQILSDESSEVYLEALKIVRYIISSLAPHLGALDLHILIGSFIGIIVSNTVSSNIRIQVSSDKVIIFFAKHSNIGPLVVARDIVKNIEKISQAIQRSGNKKEVFSEKKSFLTRFLSILLLLVNQFSIVLCYEEDFNDKMIACLAELVENSDSDPNIKSLVSQILAACHSIDSQTLTVSINKLDPIKKAPLLKIKIEMETMMKSGNAVITAGGKNTFANSDMTSHTPPFRITSGRNSSRGSVYSPANPPTLSHQNTFDSNSDQFKSSDGFRSSDGFKSELKGSRRLLQKKGSGMDYAQSSRPLIPVRRSSQFEQNSLTEKKIPDRGVRRSQIAGSGISKFSLPDIAPKGNNVLPPIAGTSGLGTYQPPSISSSSLAGGRRPRQTQREKPLADSINRPPIYRKAAETVREGSKFNDDGMSGGYRYGPTSQTQTDFGARMPKMNSSVGMGSNMNTIMTGSTIPQAKFEISTTNYDNKAPRVKRDALDGEINRFNMR</sequence>
<feature type="compositionally biased region" description="Basic and acidic residues" evidence="4">
    <location>
        <begin position="1887"/>
        <end position="1896"/>
    </location>
</feature>
<dbReference type="Proteomes" id="UP001295684">
    <property type="component" value="Unassembled WGS sequence"/>
</dbReference>
<dbReference type="SMART" id="SM00248">
    <property type="entry name" value="ANK"/>
    <property type="match status" value="10"/>
</dbReference>
<dbReference type="PROSITE" id="PS50297">
    <property type="entry name" value="ANK_REP_REGION"/>
    <property type="match status" value="6"/>
</dbReference>
<evidence type="ECO:0000256" key="4">
    <source>
        <dbReference type="SAM" id="MobiDB-lite"/>
    </source>
</evidence>
<feature type="region of interest" description="Disordered" evidence="4">
    <location>
        <begin position="1785"/>
        <end position="1899"/>
    </location>
</feature>
<feature type="compositionally biased region" description="Polar residues" evidence="4">
    <location>
        <begin position="1785"/>
        <end position="1795"/>
    </location>
</feature>
<keyword evidence="6" id="KW-1185">Reference proteome</keyword>
<feature type="repeat" description="ANK" evidence="3">
    <location>
        <begin position="261"/>
        <end position="293"/>
    </location>
</feature>
<reference evidence="5" key="1">
    <citation type="submission" date="2023-07" db="EMBL/GenBank/DDBJ databases">
        <authorList>
            <consortium name="AG Swart"/>
            <person name="Singh M."/>
            <person name="Singh A."/>
            <person name="Seah K."/>
            <person name="Emmerich C."/>
        </authorList>
    </citation>
    <scope>NUCLEOTIDE SEQUENCE</scope>
    <source>
        <strain evidence="5">DP1</strain>
    </source>
</reference>
<dbReference type="PROSITE" id="PS50088">
    <property type="entry name" value="ANK_REPEAT"/>
    <property type="match status" value="7"/>
</dbReference>
<dbReference type="InterPro" id="IPR016024">
    <property type="entry name" value="ARM-type_fold"/>
</dbReference>
<feature type="repeat" description="ANK" evidence="3">
    <location>
        <begin position="327"/>
        <end position="359"/>
    </location>
</feature>